<accession>S8DVD1</accession>
<protein>
    <recommendedName>
        <fullName evidence="2">DUF6593 domain-containing protein</fullName>
    </recommendedName>
</protein>
<dbReference type="EMBL" id="KE504213">
    <property type="protein sequence ID" value="EPS95173.1"/>
    <property type="molecule type" value="Genomic_DNA"/>
</dbReference>
<reference evidence="3 4" key="1">
    <citation type="journal article" date="2012" name="Science">
        <title>The Paleozoic origin of enzymatic lignin decomposition reconstructed from 31 fungal genomes.</title>
        <authorList>
            <person name="Floudas D."/>
            <person name="Binder M."/>
            <person name="Riley R."/>
            <person name="Barry K."/>
            <person name="Blanchette R.A."/>
            <person name="Henrissat B."/>
            <person name="Martinez A.T."/>
            <person name="Otillar R."/>
            <person name="Spatafora J.W."/>
            <person name="Yadav J.S."/>
            <person name="Aerts A."/>
            <person name="Benoit I."/>
            <person name="Boyd A."/>
            <person name="Carlson A."/>
            <person name="Copeland A."/>
            <person name="Coutinho P.M."/>
            <person name="de Vries R.P."/>
            <person name="Ferreira P."/>
            <person name="Findley K."/>
            <person name="Foster B."/>
            <person name="Gaskell J."/>
            <person name="Glotzer D."/>
            <person name="Gorecki P."/>
            <person name="Heitman J."/>
            <person name="Hesse C."/>
            <person name="Hori C."/>
            <person name="Igarashi K."/>
            <person name="Jurgens J.A."/>
            <person name="Kallen N."/>
            <person name="Kersten P."/>
            <person name="Kohler A."/>
            <person name="Kuees U."/>
            <person name="Kumar T.K.A."/>
            <person name="Kuo A."/>
            <person name="LaButti K."/>
            <person name="Larrondo L.F."/>
            <person name="Lindquist E."/>
            <person name="Ling A."/>
            <person name="Lombard V."/>
            <person name="Lucas S."/>
            <person name="Lundell T."/>
            <person name="Martin R."/>
            <person name="McLaughlin D.J."/>
            <person name="Morgenstern I."/>
            <person name="Morin E."/>
            <person name="Murat C."/>
            <person name="Nagy L.G."/>
            <person name="Nolan M."/>
            <person name="Ohm R.A."/>
            <person name="Patyshakuliyeva A."/>
            <person name="Rokas A."/>
            <person name="Ruiz-Duenas F.J."/>
            <person name="Sabat G."/>
            <person name="Salamov A."/>
            <person name="Samejima M."/>
            <person name="Schmutz J."/>
            <person name="Slot J.C."/>
            <person name="St John F."/>
            <person name="Stenlid J."/>
            <person name="Sun H."/>
            <person name="Sun S."/>
            <person name="Syed K."/>
            <person name="Tsang A."/>
            <person name="Wiebenga A."/>
            <person name="Young D."/>
            <person name="Pisabarro A."/>
            <person name="Eastwood D.C."/>
            <person name="Martin F."/>
            <person name="Cullen D."/>
            <person name="Grigoriev I.V."/>
            <person name="Hibbett D.S."/>
        </authorList>
    </citation>
    <scope>NUCLEOTIDE SEQUENCE</scope>
    <source>
        <strain evidence="4">FP-58527</strain>
    </source>
</reference>
<proteinExistence type="predicted"/>
<name>S8DVD1_FOMSC</name>
<dbReference type="OrthoDB" id="3258136at2759"/>
<dbReference type="STRING" id="743788.S8DVD1"/>
<dbReference type="AlphaFoldDB" id="S8DVD1"/>
<feature type="compositionally biased region" description="Low complexity" evidence="1">
    <location>
        <begin position="39"/>
        <end position="52"/>
    </location>
</feature>
<evidence type="ECO:0000313" key="4">
    <source>
        <dbReference type="Proteomes" id="UP000015241"/>
    </source>
</evidence>
<evidence type="ECO:0000259" key="2">
    <source>
        <dbReference type="Pfam" id="PF20236"/>
    </source>
</evidence>
<sequence>MLFQFASSDVYQTTILDPTTGQLAFRTYTCRPARQRLGSSSSSSTASSSSSTEQDRNDMTFVEDAQGRVVAEITWKGTTASHIRIGDTEIKGTIELFDSAFVKILPEETLLPTRHEYTWRMTQDNLTLLDDDEETIGGLYQNHVYLSDEQKLAPTTSATEGRDYLDLRNVREDEILEMLVCYMLLSSLRERMYSITKYVYGPPQQKSPLSRLGRRAKRSMANLRNTFRRRP</sequence>
<keyword evidence="4" id="KW-1185">Reference proteome</keyword>
<dbReference type="eggNOG" id="ENOG502SYH2">
    <property type="taxonomic scope" value="Eukaryota"/>
</dbReference>
<evidence type="ECO:0000313" key="3">
    <source>
        <dbReference type="EMBL" id="EPS95173.1"/>
    </source>
</evidence>
<dbReference type="InterPro" id="IPR046528">
    <property type="entry name" value="DUF6593"/>
</dbReference>
<evidence type="ECO:0000256" key="1">
    <source>
        <dbReference type="SAM" id="MobiDB-lite"/>
    </source>
</evidence>
<gene>
    <name evidence="3" type="ORF">FOMPIDRAFT_1132946</name>
</gene>
<organism evidence="3 4">
    <name type="scientific">Fomitopsis schrenkii</name>
    <name type="common">Brown rot fungus</name>
    <dbReference type="NCBI Taxonomy" id="2126942"/>
    <lineage>
        <taxon>Eukaryota</taxon>
        <taxon>Fungi</taxon>
        <taxon>Dikarya</taxon>
        <taxon>Basidiomycota</taxon>
        <taxon>Agaricomycotina</taxon>
        <taxon>Agaricomycetes</taxon>
        <taxon>Polyporales</taxon>
        <taxon>Fomitopsis</taxon>
    </lineage>
</organism>
<dbReference type="Pfam" id="PF20236">
    <property type="entry name" value="DUF6593"/>
    <property type="match status" value="1"/>
</dbReference>
<dbReference type="HOGENOM" id="CLU_079946_0_0_1"/>
<dbReference type="Proteomes" id="UP000015241">
    <property type="component" value="Unassembled WGS sequence"/>
</dbReference>
<feature type="domain" description="DUF6593" evidence="2">
    <location>
        <begin position="51"/>
        <end position="181"/>
    </location>
</feature>
<feature type="region of interest" description="Disordered" evidence="1">
    <location>
        <begin position="35"/>
        <end position="60"/>
    </location>
</feature>
<dbReference type="InParanoid" id="S8DVD1"/>